<protein>
    <recommendedName>
        <fullName evidence="10">Aspartyl/glutamyl-tRNA(Asn/Gln) amidotransferase subunit B</fullName>
        <shortName evidence="10">Asp/Glu-ADT subunit B</shortName>
        <ecNumber evidence="10">6.3.5.-</ecNumber>
    </recommendedName>
</protein>
<keyword evidence="4 10" id="KW-0547">Nucleotide-binding</keyword>
<dbReference type="PROSITE" id="PS01234">
    <property type="entry name" value="GATB"/>
    <property type="match status" value="1"/>
</dbReference>
<name>A0A953LE22_SYMTR</name>
<dbReference type="GO" id="GO:0070681">
    <property type="term" value="P:glutaminyl-tRNAGln biosynthesis via transamidation"/>
    <property type="evidence" value="ECO:0007669"/>
    <property type="project" value="TreeGrafter"/>
</dbReference>
<dbReference type="InterPro" id="IPR042114">
    <property type="entry name" value="GatB_C_1"/>
</dbReference>
<comment type="catalytic activity">
    <reaction evidence="9 10">
        <text>L-glutamyl-tRNA(Gln) + L-glutamine + ATP + H2O = L-glutaminyl-tRNA(Gln) + L-glutamate + ADP + phosphate + H(+)</text>
        <dbReference type="Rhea" id="RHEA:17521"/>
        <dbReference type="Rhea" id="RHEA-COMP:9681"/>
        <dbReference type="Rhea" id="RHEA-COMP:9684"/>
        <dbReference type="ChEBI" id="CHEBI:15377"/>
        <dbReference type="ChEBI" id="CHEBI:15378"/>
        <dbReference type="ChEBI" id="CHEBI:29985"/>
        <dbReference type="ChEBI" id="CHEBI:30616"/>
        <dbReference type="ChEBI" id="CHEBI:43474"/>
        <dbReference type="ChEBI" id="CHEBI:58359"/>
        <dbReference type="ChEBI" id="CHEBI:78520"/>
        <dbReference type="ChEBI" id="CHEBI:78521"/>
        <dbReference type="ChEBI" id="CHEBI:456216"/>
    </reaction>
</comment>
<dbReference type="NCBIfam" id="NF004012">
    <property type="entry name" value="PRK05477.1-2"/>
    <property type="match status" value="1"/>
</dbReference>
<dbReference type="GO" id="GO:0005524">
    <property type="term" value="F:ATP binding"/>
    <property type="evidence" value="ECO:0007669"/>
    <property type="project" value="UniProtKB-KW"/>
</dbReference>
<dbReference type="Pfam" id="PF02934">
    <property type="entry name" value="GatB_N"/>
    <property type="match status" value="1"/>
</dbReference>
<proteinExistence type="inferred from homology"/>
<keyword evidence="6 10" id="KW-0648">Protein biosynthesis</keyword>
<dbReference type="FunFam" id="1.10.10.410:FF:000001">
    <property type="entry name" value="Aspartyl/glutamyl-tRNA(Asn/Gln) amidotransferase subunit B"/>
    <property type="match status" value="1"/>
</dbReference>
<dbReference type="InterPro" id="IPR017959">
    <property type="entry name" value="Asn/Gln-tRNA_amidoTrfase_suB/E"/>
</dbReference>
<dbReference type="EC" id="6.3.5.-" evidence="10"/>
<dbReference type="GO" id="GO:0050567">
    <property type="term" value="F:glutaminyl-tRNA synthase (glutamine-hydrolyzing) activity"/>
    <property type="evidence" value="ECO:0007669"/>
    <property type="project" value="UniProtKB-UniRule"/>
</dbReference>
<evidence type="ECO:0000313" key="13">
    <source>
        <dbReference type="Proteomes" id="UP000732377"/>
    </source>
</evidence>
<evidence type="ECO:0000256" key="8">
    <source>
        <dbReference type="ARBA" id="ARBA00047380"/>
    </source>
</evidence>
<evidence type="ECO:0000256" key="3">
    <source>
        <dbReference type="ARBA" id="ARBA00022598"/>
    </source>
</evidence>
<dbReference type="InterPro" id="IPR006075">
    <property type="entry name" value="Asn/Gln-tRNA_Trfase_suB/E_cat"/>
</dbReference>
<evidence type="ECO:0000313" key="12">
    <source>
        <dbReference type="EMBL" id="MBY6276050.1"/>
    </source>
</evidence>
<dbReference type="Proteomes" id="UP000732377">
    <property type="component" value="Unassembled WGS sequence"/>
</dbReference>
<comment type="function">
    <text evidence="7 10">Allows the formation of correctly charged Asn-tRNA(Asn) or Gln-tRNA(Gln) through the transamidation of misacylated Asp-tRNA(Asn) or Glu-tRNA(Gln) in organisms which lack either or both of asparaginyl-tRNA or glutaminyl-tRNA synthetases. The reaction takes place in the presence of glutamine and ATP through an activated phospho-Asp-tRNA(Asn) or phospho-Glu-tRNA(Gln).</text>
</comment>
<accession>A0A953LE22</accession>
<feature type="domain" description="Asn/Gln amidotransferase" evidence="11">
    <location>
        <begin position="335"/>
        <end position="484"/>
    </location>
</feature>
<dbReference type="InterPro" id="IPR017958">
    <property type="entry name" value="Gln-tRNA_amidoTrfase_suB_CS"/>
</dbReference>
<dbReference type="InterPro" id="IPR014746">
    <property type="entry name" value="Gln_synth/guanido_kin_cat_dom"/>
</dbReference>
<dbReference type="SUPFAM" id="SSF89095">
    <property type="entry name" value="GatB/YqeY motif"/>
    <property type="match status" value="1"/>
</dbReference>
<dbReference type="InterPro" id="IPR018027">
    <property type="entry name" value="Asn/Gln_amidotransferase"/>
</dbReference>
<dbReference type="NCBIfam" id="NF004014">
    <property type="entry name" value="PRK05477.1-4"/>
    <property type="match status" value="1"/>
</dbReference>
<gene>
    <name evidence="10" type="primary">gatB</name>
    <name evidence="12" type="ORF">CWE10_07480</name>
</gene>
<evidence type="ECO:0000259" key="11">
    <source>
        <dbReference type="SMART" id="SM00845"/>
    </source>
</evidence>
<dbReference type="InterPro" id="IPR003789">
    <property type="entry name" value="Asn/Gln_tRNA_amidoTrase-B-like"/>
</dbReference>
<comment type="catalytic activity">
    <reaction evidence="8 10">
        <text>L-aspartyl-tRNA(Asn) + L-glutamine + ATP + H2O = L-asparaginyl-tRNA(Asn) + L-glutamate + ADP + phosphate + 2 H(+)</text>
        <dbReference type="Rhea" id="RHEA:14513"/>
        <dbReference type="Rhea" id="RHEA-COMP:9674"/>
        <dbReference type="Rhea" id="RHEA-COMP:9677"/>
        <dbReference type="ChEBI" id="CHEBI:15377"/>
        <dbReference type="ChEBI" id="CHEBI:15378"/>
        <dbReference type="ChEBI" id="CHEBI:29985"/>
        <dbReference type="ChEBI" id="CHEBI:30616"/>
        <dbReference type="ChEBI" id="CHEBI:43474"/>
        <dbReference type="ChEBI" id="CHEBI:58359"/>
        <dbReference type="ChEBI" id="CHEBI:78515"/>
        <dbReference type="ChEBI" id="CHEBI:78516"/>
        <dbReference type="ChEBI" id="CHEBI:456216"/>
    </reaction>
</comment>
<evidence type="ECO:0000256" key="10">
    <source>
        <dbReference type="HAMAP-Rule" id="MF_00121"/>
    </source>
</evidence>
<comment type="subunit">
    <text evidence="2 10">Heterotrimer of A, B and C subunits.</text>
</comment>
<comment type="similarity">
    <text evidence="1 10">Belongs to the GatB/GatE family. GatB subfamily.</text>
</comment>
<keyword evidence="3 10" id="KW-0436">Ligase</keyword>
<keyword evidence="5 10" id="KW-0067">ATP-binding</keyword>
<dbReference type="PANTHER" id="PTHR11659:SF0">
    <property type="entry name" value="GLUTAMYL-TRNA(GLN) AMIDOTRANSFERASE SUBUNIT B, MITOCHONDRIAL"/>
    <property type="match status" value="1"/>
</dbReference>
<reference evidence="12" key="1">
    <citation type="submission" date="2017-11" db="EMBL/GenBank/DDBJ databases">
        <title>Three new genomes from thermophilic consortium.</title>
        <authorList>
            <person name="Quaggio R."/>
            <person name="Amgarten D."/>
            <person name="Setubal J.C."/>
        </authorList>
    </citation>
    <scope>NUCLEOTIDE SEQUENCE</scope>
    <source>
        <strain evidence="12">ZCTH01-B2</strain>
    </source>
</reference>
<dbReference type="RefSeq" id="WP_273378992.1">
    <property type="nucleotide sequence ID" value="NZ_PIUK01000055.1"/>
</dbReference>
<dbReference type="NCBIfam" id="TIGR00133">
    <property type="entry name" value="gatB"/>
    <property type="match status" value="1"/>
</dbReference>
<evidence type="ECO:0000256" key="1">
    <source>
        <dbReference type="ARBA" id="ARBA00005306"/>
    </source>
</evidence>
<dbReference type="InterPro" id="IPR023168">
    <property type="entry name" value="GatB_Yqey_C_2"/>
</dbReference>
<comment type="caution">
    <text evidence="12">The sequence shown here is derived from an EMBL/GenBank/DDBJ whole genome shotgun (WGS) entry which is preliminary data.</text>
</comment>
<organism evidence="12 13">
    <name type="scientific">Symbiobacterium thermophilum</name>
    <dbReference type="NCBI Taxonomy" id="2734"/>
    <lineage>
        <taxon>Bacteria</taxon>
        <taxon>Bacillati</taxon>
        <taxon>Bacillota</taxon>
        <taxon>Clostridia</taxon>
        <taxon>Eubacteriales</taxon>
        <taxon>Symbiobacteriaceae</taxon>
        <taxon>Symbiobacterium</taxon>
    </lineage>
</organism>
<dbReference type="Gene3D" id="1.10.10.410">
    <property type="match status" value="1"/>
</dbReference>
<dbReference type="GO" id="GO:0006412">
    <property type="term" value="P:translation"/>
    <property type="evidence" value="ECO:0007669"/>
    <property type="project" value="UniProtKB-UniRule"/>
</dbReference>
<dbReference type="HAMAP" id="MF_00121">
    <property type="entry name" value="GatB"/>
    <property type="match status" value="1"/>
</dbReference>
<dbReference type="EMBL" id="PIUK01000055">
    <property type="protein sequence ID" value="MBY6276050.1"/>
    <property type="molecule type" value="Genomic_DNA"/>
</dbReference>
<dbReference type="PANTHER" id="PTHR11659">
    <property type="entry name" value="GLUTAMYL-TRNA GLN AMIDOTRANSFERASE SUBUNIT B MITOCHONDRIAL AND PROKARYOTIC PET112-RELATED"/>
    <property type="match status" value="1"/>
</dbReference>
<dbReference type="SUPFAM" id="SSF55931">
    <property type="entry name" value="Glutamine synthetase/guanido kinase"/>
    <property type="match status" value="1"/>
</dbReference>
<dbReference type="Pfam" id="PF02637">
    <property type="entry name" value="GatB_Yqey"/>
    <property type="match status" value="1"/>
</dbReference>
<evidence type="ECO:0000256" key="6">
    <source>
        <dbReference type="ARBA" id="ARBA00022917"/>
    </source>
</evidence>
<evidence type="ECO:0000256" key="4">
    <source>
        <dbReference type="ARBA" id="ARBA00022741"/>
    </source>
</evidence>
<dbReference type="AlphaFoldDB" id="A0A953LE22"/>
<evidence type="ECO:0000256" key="2">
    <source>
        <dbReference type="ARBA" id="ARBA00011123"/>
    </source>
</evidence>
<sequence>MSTAKWETVIGLEVHVELSTETKIWCGCKNEFGAEPNTNVCPVCLALPGALPVLNYKAVEYTIRAGLALNCKIQRHSKFDRKNYFYADLPSGYQISQFDLPLCYDGYVDITKKDGTTRRIRIKRIHLETDAGKLLHAGDDVAAADYSLVDFNRAGVPLIEIVTEPDLRSAEEAGLFLQKLRTILKYSGVSDVKMEEGSMRCDVNLSVRPAGSSEYGVRTELKNVNSFSAVMRGIEYEEKRHIRILEEGGQPEQETRSWRDAQGISVLLRSKEDAEDYRYFPEPDLPPLEVSAEEIERIRAGLPELPDALMQRLMTEYGLSAYDASVIVAEREYAQWFLHAVELASAGQAKTVANWQINELYRVMNEKGLGPEQIPVTPEQLVGMLKLIEQGTITGKIAKTVFDKMVETGKDAETIVKEEGLTQVADEGELLAIAREVVASNPKVFEDWKAGKQSAAQWFVGQIMKRTRGRANPQMALKLVTQALEEQAQK</sequence>
<evidence type="ECO:0000256" key="7">
    <source>
        <dbReference type="ARBA" id="ARBA00024799"/>
    </source>
</evidence>
<evidence type="ECO:0000256" key="5">
    <source>
        <dbReference type="ARBA" id="ARBA00022840"/>
    </source>
</evidence>
<dbReference type="Gene3D" id="1.10.150.380">
    <property type="entry name" value="GatB domain, N-terminal subdomain"/>
    <property type="match status" value="1"/>
</dbReference>
<dbReference type="InterPro" id="IPR004413">
    <property type="entry name" value="GatB"/>
</dbReference>
<evidence type="ECO:0000256" key="9">
    <source>
        <dbReference type="ARBA" id="ARBA00047913"/>
    </source>
</evidence>
<dbReference type="SMART" id="SM00845">
    <property type="entry name" value="GatB_Yqey"/>
    <property type="match status" value="1"/>
</dbReference>